<name>A0A139AU10_GONPJ</name>
<dbReference type="Proteomes" id="UP000070544">
    <property type="component" value="Unassembled WGS sequence"/>
</dbReference>
<gene>
    <name evidence="1" type="ORF">M427DRAFT_399501</name>
</gene>
<proteinExistence type="predicted"/>
<reference evidence="1 2" key="1">
    <citation type="journal article" date="2015" name="Genome Biol. Evol.">
        <title>Phylogenomic analyses indicate that early fungi evolved digesting cell walls of algal ancestors of land plants.</title>
        <authorList>
            <person name="Chang Y."/>
            <person name="Wang S."/>
            <person name="Sekimoto S."/>
            <person name="Aerts A.L."/>
            <person name="Choi C."/>
            <person name="Clum A."/>
            <person name="LaButti K.M."/>
            <person name="Lindquist E.A."/>
            <person name="Yee Ngan C."/>
            <person name="Ohm R.A."/>
            <person name="Salamov A.A."/>
            <person name="Grigoriev I.V."/>
            <person name="Spatafora J.W."/>
            <person name="Berbee M.L."/>
        </authorList>
    </citation>
    <scope>NUCLEOTIDE SEQUENCE [LARGE SCALE GENOMIC DNA]</scope>
    <source>
        <strain evidence="1 2">JEL478</strain>
    </source>
</reference>
<sequence>MVTRQRADTGLSIVAFLCIKVSPTIQALLVLYSHEFSVSNDENISGSLLEVSPTTVSGGKSLEASPTMATVGGWSLTSNKYS</sequence>
<dbReference type="EMBL" id="KQ965736">
    <property type="protein sequence ID" value="KXS19985.1"/>
    <property type="molecule type" value="Genomic_DNA"/>
</dbReference>
<evidence type="ECO:0000313" key="1">
    <source>
        <dbReference type="EMBL" id="KXS19985.1"/>
    </source>
</evidence>
<protein>
    <submittedName>
        <fullName evidence="1">Uncharacterized protein</fullName>
    </submittedName>
</protein>
<accession>A0A139AU10</accession>
<organism evidence="1 2">
    <name type="scientific">Gonapodya prolifera (strain JEL478)</name>
    <name type="common">Monoblepharis prolifera</name>
    <dbReference type="NCBI Taxonomy" id="1344416"/>
    <lineage>
        <taxon>Eukaryota</taxon>
        <taxon>Fungi</taxon>
        <taxon>Fungi incertae sedis</taxon>
        <taxon>Chytridiomycota</taxon>
        <taxon>Chytridiomycota incertae sedis</taxon>
        <taxon>Monoblepharidomycetes</taxon>
        <taxon>Monoblepharidales</taxon>
        <taxon>Gonapodyaceae</taxon>
        <taxon>Gonapodya</taxon>
    </lineage>
</organism>
<evidence type="ECO:0000313" key="2">
    <source>
        <dbReference type="Proteomes" id="UP000070544"/>
    </source>
</evidence>
<keyword evidence="2" id="KW-1185">Reference proteome</keyword>
<dbReference type="AlphaFoldDB" id="A0A139AU10"/>